<accession>A0ACB8BTG8</accession>
<sequence length="317" mass="35438">MDAPVGTVSIDISPVFDALYWAFILATLLSGITIVQGWVYINNCERDHWILRLFVMILILADLLTTSLDLMVLHFSLIKNFGNLEPLGHIITAASVEFALTLVVVFLVQLFFASRIYMFKKERWWIPGMIVFFAAVGLGVGAVEVVEMFRFPVMSYLTTAKSKILLGISGFFSAFVDIIITISLSWTISSAKVGVKHTDTLLQKLLVYIVSRGLLVSITQVLFLIIYLWRPGSPNWAPFHFASSKIYVITVVAMLNGRHVLREQQGGNVFSSSTMFTDSGPRDRVPAQRIVVRKTIELGRFEDDIELGVDGKHTGVD</sequence>
<organism evidence="1 2">
    <name type="scientific">Leucogyrophana mollusca</name>
    <dbReference type="NCBI Taxonomy" id="85980"/>
    <lineage>
        <taxon>Eukaryota</taxon>
        <taxon>Fungi</taxon>
        <taxon>Dikarya</taxon>
        <taxon>Basidiomycota</taxon>
        <taxon>Agaricomycotina</taxon>
        <taxon>Agaricomycetes</taxon>
        <taxon>Agaricomycetidae</taxon>
        <taxon>Boletales</taxon>
        <taxon>Boletales incertae sedis</taxon>
        <taxon>Leucogyrophana</taxon>
    </lineage>
</organism>
<evidence type="ECO:0000313" key="1">
    <source>
        <dbReference type="EMBL" id="KAH7929241.1"/>
    </source>
</evidence>
<keyword evidence="2" id="KW-1185">Reference proteome</keyword>
<gene>
    <name evidence="1" type="ORF">BV22DRAFT_1192152</name>
</gene>
<name>A0ACB8BTG8_9AGAM</name>
<comment type="caution">
    <text evidence="1">The sequence shown here is derived from an EMBL/GenBank/DDBJ whole genome shotgun (WGS) entry which is preliminary data.</text>
</comment>
<reference evidence="1" key="1">
    <citation type="journal article" date="2021" name="New Phytol.">
        <title>Evolutionary innovations through gain and loss of genes in the ectomycorrhizal Boletales.</title>
        <authorList>
            <person name="Wu G."/>
            <person name="Miyauchi S."/>
            <person name="Morin E."/>
            <person name="Kuo A."/>
            <person name="Drula E."/>
            <person name="Varga T."/>
            <person name="Kohler A."/>
            <person name="Feng B."/>
            <person name="Cao Y."/>
            <person name="Lipzen A."/>
            <person name="Daum C."/>
            <person name="Hundley H."/>
            <person name="Pangilinan J."/>
            <person name="Johnson J."/>
            <person name="Barry K."/>
            <person name="LaButti K."/>
            <person name="Ng V."/>
            <person name="Ahrendt S."/>
            <person name="Min B."/>
            <person name="Choi I.G."/>
            <person name="Park H."/>
            <person name="Plett J.M."/>
            <person name="Magnuson J."/>
            <person name="Spatafora J.W."/>
            <person name="Nagy L.G."/>
            <person name="Henrissat B."/>
            <person name="Grigoriev I.V."/>
            <person name="Yang Z.L."/>
            <person name="Xu J."/>
            <person name="Martin F.M."/>
        </authorList>
    </citation>
    <scope>NUCLEOTIDE SEQUENCE</scope>
    <source>
        <strain evidence="1">KUC20120723A-06</strain>
    </source>
</reference>
<dbReference type="Proteomes" id="UP000790709">
    <property type="component" value="Unassembled WGS sequence"/>
</dbReference>
<dbReference type="EMBL" id="MU266343">
    <property type="protein sequence ID" value="KAH7929241.1"/>
    <property type="molecule type" value="Genomic_DNA"/>
</dbReference>
<proteinExistence type="predicted"/>
<protein>
    <submittedName>
        <fullName evidence="1">Uncharacterized protein</fullName>
    </submittedName>
</protein>
<evidence type="ECO:0000313" key="2">
    <source>
        <dbReference type="Proteomes" id="UP000790709"/>
    </source>
</evidence>